<organism evidence="8 9">
    <name type="scientific">Promethearchaeum syntrophicum</name>
    <dbReference type="NCBI Taxonomy" id="2594042"/>
    <lineage>
        <taxon>Archaea</taxon>
        <taxon>Promethearchaeati</taxon>
        <taxon>Promethearchaeota</taxon>
        <taxon>Promethearchaeia</taxon>
        <taxon>Promethearchaeales</taxon>
        <taxon>Promethearchaeaceae</taxon>
        <taxon>Promethearchaeum</taxon>
    </lineage>
</organism>
<evidence type="ECO:0000256" key="3">
    <source>
        <dbReference type="ARBA" id="ARBA00022670"/>
    </source>
</evidence>
<dbReference type="InterPro" id="IPR001261">
    <property type="entry name" value="ArgE/DapE_CS"/>
</dbReference>
<dbReference type="Proteomes" id="UP000321408">
    <property type="component" value="Chromosome"/>
</dbReference>
<dbReference type="GO" id="GO:0008270">
    <property type="term" value="F:zinc ion binding"/>
    <property type="evidence" value="ECO:0007669"/>
    <property type="project" value="InterPro"/>
</dbReference>
<dbReference type="Pfam" id="PF01546">
    <property type="entry name" value="Peptidase_M20"/>
    <property type="match status" value="1"/>
</dbReference>
<dbReference type="SUPFAM" id="SSF53187">
    <property type="entry name" value="Zn-dependent exopeptidases"/>
    <property type="match status" value="1"/>
</dbReference>
<dbReference type="GO" id="GO:0006518">
    <property type="term" value="P:peptide metabolic process"/>
    <property type="evidence" value="ECO:0007669"/>
    <property type="project" value="InterPro"/>
</dbReference>
<dbReference type="NCBIfam" id="NF003976">
    <property type="entry name" value="PRK05469.1"/>
    <property type="match status" value="1"/>
</dbReference>
<dbReference type="Gene3D" id="3.40.630.10">
    <property type="entry name" value="Zn peptidases"/>
    <property type="match status" value="1"/>
</dbReference>
<evidence type="ECO:0000313" key="9">
    <source>
        <dbReference type="Proteomes" id="UP000321408"/>
    </source>
</evidence>
<dbReference type="NCBIfam" id="NF009920">
    <property type="entry name" value="PRK13381.1"/>
    <property type="match status" value="1"/>
</dbReference>
<dbReference type="PROSITE" id="PS00759">
    <property type="entry name" value="ARGE_DAPE_CPG2_2"/>
    <property type="match status" value="1"/>
</dbReference>
<dbReference type="AlphaFoldDB" id="A0A5B9DEM0"/>
<accession>A0A5B9DEM0</accession>
<proteinExistence type="inferred from homology"/>
<dbReference type="Gene3D" id="3.30.70.360">
    <property type="match status" value="1"/>
</dbReference>
<evidence type="ECO:0000313" key="8">
    <source>
        <dbReference type="EMBL" id="QEE17223.1"/>
    </source>
</evidence>
<keyword evidence="6" id="KW-0862">Zinc</keyword>
<comment type="cofactor">
    <cofactor evidence="1">
        <name>Zn(2+)</name>
        <dbReference type="ChEBI" id="CHEBI:29105"/>
    </cofactor>
</comment>
<evidence type="ECO:0000256" key="4">
    <source>
        <dbReference type="ARBA" id="ARBA00022723"/>
    </source>
</evidence>
<dbReference type="InterPro" id="IPR036264">
    <property type="entry name" value="Bact_exopeptidase_dim_dom"/>
</dbReference>
<evidence type="ECO:0000256" key="6">
    <source>
        <dbReference type="ARBA" id="ARBA00022833"/>
    </source>
</evidence>
<dbReference type="NCBIfam" id="TIGR01882">
    <property type="entry name" value="peptidase-T"/>
    <property type="match status" value="1"/>
</dbReference>
<keyword evidence="9" id="KW-1185">Reference proteome</keyword>
<protein>
    <submittedName>
        <fullName evidence="8">Peptidase T</fullName>
        <ecNumber evidence="8">3.4.11.4</ecNumber>
    </submittedName>
</protein>
<dbReference type="InterPro" id="IPR010161">
    <property type="entry name" value="Peptidase_M20B"/>
</dbReference>
<dbReference type="GO" id="GO:0045148">
    <property type="term" value="F:tripeptide aminopeptidase activity"/>
    <property type="evidence" value="ECO:0007669"/>
    <property type="project" value="InterPro"/>
</dbReference>
<sequence>MKEIPEVAKRFIRYAKIATQSSEKTKKIPSTEKQFDLANLLVEELREIGLNDIELDENCVVYATIPSNLPSEMESKVPVICFNSHIDTSTSESDENIQPQVIDYPGGDIILPKDTSFIISPKENPELNDYIGTKIITTDGTTLLGADDKAGIAEIMTAASILVKSGSDKQHGKIRLMFSPDEEIGGGYKAVDLKKLGADFAYTVDGGEMGGLEIANFNAAEGSIVIQGYNVHPGYAFGLMKNSLRAIPEILKLFPNEIAPETTKDMEPYYHPVSIRGEVDKVSLIFILRNFEATDLDNQIKHLEDGVKEVQSHYPDLKISIKIKKSYKNMKDILDKYPYIVEIARKAIQKSGLRVIEAPIRGGTDGARYSYMGLPTPNIFTGGFNFHSKKEFIPIIAMEKAVETIVNIIDVATEWFLDNNEKF</sequence>
<keyword evidence="4" id="KW-0479">Metal-binding</keyword>
<dbReference type="GO" id="GO:0005829">
    <property type="term" value="C:cytosol"/>
    <property type="evidence" value="ECO:0007669"/>
    <property type="project" value="TreeGrafter"/>
</dbReference>
<dbReference type="EC" id="3.4.11.4" evidence="8"/>
<reference evidence="8 9" key="1">
    <citation type="journal article" date="2020" name="Nature">
        <title>Isolation of an archaeon at the prokaryote-eukaryote interface.</title>
        <authorList>
            <person name="Imachi H."/>
            <person name="Nobu M.K."/>
            <person name="Nakahara N."/>
            <person name="Morono Y."/>
            <person name="Ogawara M."/>
            <person name="Takaki Y."/>
            <person name="Takano Y."/>
            <person name="Uematsu K."/>
            <person name="Ikuta T."/>
            <person name="Ito M."/>
            <person name="Matsui Y."/>
            <person name="Miyazaki M."/>
            <person name="Murata K."/>
            <person name="Saito Y."/>
            <person name="Sakai S."/>
            <person name="Song C."/>
            <person name="Tasumi E."/>
            <person name="Yamanaka Y."/>
            <person name="Yamaguchi T."/>
            <person name="Kamagata Y."/>
            <person name="Tamaki H."/>
            <person name="Takai K."/>
        </authorList>
    </citation>
    <scope>NUCLEOTIDE SEQUENCE [LARGE SCALE GENOMIC DNA]</scope>
    <source>
        <strain evidence="8 9">MK-D1</strain>
    </source>
</reference>
<dbReference type="PANTHER" id="PTHR42994:SF1">
    <property type="entry name" value="PEPTIDASE T"/>
    <property type="match status" value="1"/>
</dbReference>
<dbReference type="EMBL" id="CP042905">
    <property type="protein sequence ID" value="QEE17223.1"/>
    <property type="molecule type" value="Genomic_DNA"/>
</dbReference>
<dbReference type="InterPro" id="IPR002933">
    <property type="entry name" value="Peptidase_M20"/>
</dbReference>
<evidence type="ECO:0000256" key="7">
    <source>
        <dbReference type="ARBA" id="ARBA00023049"/>
    </source>
</evidence>
<reference evidence="8 9" key="2">
    <citation type="journal article" date="2024" name="Int. J. Syst. Evol. Microbiol.">
        <title>Promethearchaeum syntrophicum gen. nov., sp. nov., an anaerobic, obligately syntrophic archaeon, the first isolate of the lineage 'Asgard' archaea, and proposal of the new archaeal phylum Promethearchaeota phyl. nov. and kingdom Promethearchaeati regn. nov.</title>
        <authorList>
            <person name="Imachi H."/>
            <person name="Nobu M.K."/>
            <person name="Kato S."/>
            <person name="Takaki Y."/>
            <person name="Miyazaki M."/>
            <person name="Miyata M."/>
            <person name="Ogawara M."/>
            <person name="Saito Y."/>
            <person name="Sakai S."/>
            <person name="Tahara Y.O."/>
            <person name="Takano Y."/>
            <person name="Tasumi E."/>
            <person name="Uematsu K."/>
            <person name="Yoshimura T."/>
            <person name="Itoh T."/>
            <person name="Ohkuma M."/>
            <person name="Takai K."/>
        </authorList>
    </citation>
    <scope>NUCLEOTIDE SEQUENCE [LARGE SCALE GENOMIC DNA]</scope>
    <source>
        <strain evidence="8 9">MK-D1</strain>
    </source>
</reference>
<dbReference type="KEGG" id="psyt:DSAG12_03055"/>
<dbReference type="GO" id="GO:0008237">
    <property type="term" value="F:metallopeptidase activity"/>
    <property type="evidence" value="ECO:0007669"/>
    <property type="project" value="UniProtKB-KW"/>
</dbReference>
<comment type="similarity">
    <text evidence="2">Belongs to the peptidase M20B family.</text>
</comment>
<dbReference type="GO" id="GO:0006508">
    <property type="term" value="P:proteolysis"/>
    <property type="evidence" value="ECO:0007669"/>
    <property type="project" value="UniProtKB-KW"/>
</dbReference>
<dbReference type="GeneID" id="41331027"/>
<keyword evidence="8" id="KW-0031">Aminopeptidase</keyword>
<name>A0A5B9DEM0_9ARCH</name>
<evidence type="ECO:0000256" key="2">
    <source>
        <dbReference type="ARBA" id="ARBA00009692"/>
    </source>
</evidence>
<dbReference type="PIRSF" id="PIRSF037215">
    <property type="entry name" value="Peptidase_M20B"/>
    <property type="match status" value="1"/>
</dbReference>
<evidence type="ECO:0000256" key="5">
    <source>
        <dbReference type="ARBA" id="ARBA00022801"/>
    </source>
</evidence>
<dbReference type="PANTHER" id="PTHR42994">
    <property type="entry name" value="PEPTIDASE T"/>
    <property type="match status" value="1"/>
</dbReference>
<dbReference type="RefSeq" id="WP_244626277.1">
    <property type="nucleotide sequence ID" value="NZ_CP042905.2"/>
</dbReference>
<keyword evidence="3" id="KW-0645">Protease</keyword>
<gene>
    <name evidence="8" type="primary">pepT</name>
    <name evidence="8" type="ORF">DSAG12_03055</name>
</gene>
<dbReference type="SUPFAM" id="SSF55031">
    <property type="entry name" value="Bacterial exopeptidase dimerisation domain"/>
    <property type="match status" value="1"/>
</dbReference>
<keyword evidence="5 8" id="KW-0378">Hydrolase</keyword>
<evidence type="ECO:0000256" key="1">
    <source>
        <dbReference type="ARBA" id="ARBA00001947"/>
    </source>
</evidence>
<keyword evidence="7" id="KW-0482">Metalloprotease</keyword>